<name>A0A6J6QSM9_9ZZZZ</name>
<evidence type="ECO:0000313" key="2">
    <source>
        <dbReference type="EMBL" id="CAB4710324.1"/>
    </source>
</evidence>
<keyword evidence="1" id="KW-1133">Transmembrane helix</keyword>
<accession>A0A6J6QSM9</accession>
<feature type="transmembrane region" description="Helical" evidence="1">
    <location>
        <begin position="366"/>
        <end position="387"/>
    </location>
</feature>
<dbReference type="AlphaFoldDB" id="A0A6J6QSM9"/>
<feature type="transmembrane region" description="Helical" evidence="1">
    <location>
        <begin position="329"/>
        <end position="360"/>
    </location>
</feature>
<feature type="transmembrane region" description="Helical" evidence="1">
    <location>
        <begin position="54"/>
        <end position="72"/>
    </location>
</feature>
<feature type="transmembrane region" description="Helical" evidence="1">
    <location>
        <begin position="201"/>
        <end position="219"/>
    </location>
</feature>
<reference evidence="2" key="1">
    <citation type="submission" date="2020-05" db="EMBL/GenBank/DDBJ databases">
        <authorList>
            <person name="Chiriac C."/>
            <person name="Salcher M."/>
            <person name="Ghai R."/>
            <person name="Kavagutti S V."/>
        </authorList>
    </citation>
    <scope>NUCLEOTIDE SEQUENCE</scope>
</reference>
<protein>
    <submittedName>
        <fullName evidence="2">Unannotated protein</fullName>
    </submittedName>
</protein>
<keyword evidence="1" id="KW-0472">Membrane</keyword>
<feature type="transmembrane region" description="Helical" evidence="1">
    <location>
        <begin position="173"/>
        <end position="192"/>
    </location>
</feature>
<gene>
    <name evidence="2" type="ORF">UFOPK2399_01956</name>
</gene>
<dbReference type="EMBL" id="CAEZXP010000010">
    <property type="protein sequence ID" value="CAB4710324.1"/>
    <property type="molecule type" value="Genomic_DNA"/>
</dbReference>
<proteinExistence type="predicted"/>
<keyword evidence="1" id="KW-0812">Transmembrane</keyword>
<organism evidence="2">
    <name type="scientific">freshwater metagenome</name>
    <dbReference type="NCBI Taxonomy" id="449393"/>
    <lineage>
        <taxon>unclassified sequences</taxon>
        <taxon>metagenomes</taxon>
        <taxon>ecological metagenomes</taxon>
    </lineage>
</organism>
<feature type="transmembrane region" description="Helical" evidence="1">
    <location>
        <begin position="285"/>
        <end position="308"/>
    </location>
</feature>
<feature type="transmembrane region" description="Helical" evidence="1">
    <location>
        <begin position="84"/>
        <end position="103"/>
    </location>
</feature>
<sequence>MIVRLLLANALELGAGVGVAALLRLPLGASYLAGLGLTGILSAHLALVHVTYGWIMLVAVCVASLLVAFRLGRLPSATLTRPRLGLVGWSSLIALLALLLHAWPVFRDKPLDDYDAWAMWGMKGKALDLFGWANPHLFASPGAEPLHLDYPLLIPSLEAVASRAMGGFDPQRIHLQFLLFGVAGIAAFHGYFRQAISRRLLWPWLVVIAAAPAFMGQLLTAYADIPMALFVGAAVLASARWVGEGAIGIPAAPAFFLACGALTKNEGVVYAAAVLVALLVSTRRLAAVIAAGVVVEAVLLPWQIWLAARHVHTDTLLTAHSLEVHHPGIAPLALHALLGPAVALSAWPLILPLFGIAALLARATHVSVFAVTFVVVAFLGLDWIYVVSPLEWSNYLSYSGDRVIDGVLVGAAVLTPLLATERVSRIGWP</sequence>
<evidence type="ECO:0000256" key="1">
    <source>
        <dbReference type="SAM" id="Phobius"/>
    </source>
</evidence>